<reference evidence="2 3" key="1">
    <citation type="submission" date="2017-09" db="EMBL/GenBank/DDBJ databases">
        <title>Depth-based differentiation of microbial function through sediment-hosted aquifers and enrichment of novel symbionts in the deep terrestrial subsurface.</title>
        <authorList>
            <person name="Probst A.J."/>
            <person name="Ladd B."/>
            <person name="Jarett J.K."/>
            <person name="Geller-Mcgrath D.E."/>
            <person name="Sieber C.M."/>
            <person name="Emerson J.B."/>
            <person name="Anantharaman K."/>
            <person name="Thomas B.C."/>
            <person name="Malmstrom R."/>
            <person name="Stieglmeier M."/>
            <person name="Klingl A."/>
            <person name="Woyke T."/>
            <person name="Ryan C.M."/>
            <person name="Banfield J.F."/>
        </authorList>
    </citation>
    <scope>NUCLEOTIDE SEQUENCE [LARGE SCALE GENOMIC DNA]</scope>
    <source>
        <strain evidence="2">CG17_big_fil_post_rev_8_21_14_2_50_48_46</strain>
    </source>
</reference>
<dbReference type="GO" id="GO:0005737">
    <property type="term" value="C:cytoplasm"/>
    <property type="evidence" value="ECO:0007669"/>
    <property type="project" value="TreeGrafter"/>
</dbReference>
<comment type="caution">
    <text evidence="2">The sequence shown here is derived from an EMBL/GenBank/DDBJ whole genome shotgun (WGS) entry which is preliminary data.</text>
</comment>
<dbReference type="PANTHER" id="PTHR13774:SF32">
    <property type="entry name" value="ANTISENSE-ENHANCING SEQUENCE 1"/>
    <property type="match status" value="1"/>
</dbReference>
<dbReference type="Gene3D" id="3.10.310.10">
    <property type="entry name" value="Diaminopimelate Epimerase, Chain A, domain 1"/>
    <property type="match status" value="2"/>
</dbReference>
<gene>
    <name evidence="2" type="ORF">COW36_21055</name>
</gene>
<feature type="active site" evidence="1">
    <location>
        <position position="47"/>
    </location>
</feature>
<accession>A0A2M7FYT7</accession>
<organism evidence="2 3">
    <name type="scientific">bacterium (Candidatus Blackallbacteria) CG17_big_fil_post_rev_8_21_14_2_50_48_46</name>
    <dbReference type="NCBI Taxonomy" id="2014261"/>
    <lineage>
        <taxon>Bacteria</taxon>
        <taxon>Candidatus Blackallbacteria</taxon>
    </lineage>
</organism>
<dbReference type="InterPro" id="IPR003719">
    <property type="entry name" value="Phenazine_PhzF-like"/>
</dbReference>
<dbReference type="SUPFAM" id="SSF54506">
    <property type="entry name" value="Diaminopimelate epimerase-like"/>
    <property type="match status" value="1"/>
</dbReference>
<dbReference type="Proteomes" id="UP000231019">
    <property type="component" value="Unassembled WGS sequence"/>
</dbReference>
<dbReference type="PIRSF" id="PIRSF016184">
    <property type="entry name" value="PhzC_PhzF"/>
    <property type="match status" value="1"/>
</dbReference>
<evidence type="ECO:0000256" key="1">
    <source>
        <dbReference type="PIRSR" id="PIRSR016184-1"/>
    </source>
</evidence>
<dbReference type="NCBIfam" id="TIGR00654">
    <property type="entry name" value="PhzF_family"/>
    <property type="match status" value="1"/>
</dbReference>
<dbReference type="AlphaFoldDB" id="A0A2M7FYT7"/>
<protein>
    <recommendedName>
        <fullName evidence="4">PhzF family phenazine biosynthesis protein</fullName>
    </recommendedName>
</protein>
<name>A0A2M7FYT7_9BACT</name>
<sequence>MKDLSFYWLDVFSERLLGGNPLAVVFGAERLSSEQMQALAREFNLSETTFVLPPENPAHSCRVRIFTPQKELPFAGHPTLGAAWAVRKAWGLAADALILEEGVGPVPVRFLSDSLLEFEVAKAPDFAPLALSPEILAQGLGLAPEQIGWENFQPEIVSAGVPYALIPIRSLAAIRSARYLWGATDPLLKQFPILGEVYLVCPESEDPAADFHVRLFAPGAGVAEDPATGSAAAALGAWLQKHHPTQELWQLEQGLEMGRPSQLWIRLEQARIFVRGEVRCLAQGQLSL</sequence>
<dbReference type="Pfam" id="PF02567">
    <property type="entry name" value="PhzC-PhzF"/>
    <property type="match status" value="1"/>
</dbReference>
<dbReference type="EMBL" id="PFFQ01000059">
    <property type="protein sequence ID" value="PIW14531.1"/>
    <property type="molecule type" value="Genomic_DNA"/>
</dbReference>
<proteinExistence type="predicted"/>
<evidence type="ECO:0008006" key="4">
    <source>
        <dbReference type="Google" id="ProtNLM"/>
    </source>
</evidence>
<dbReference type="PANTHER" id="PTHR13774">
    <property type="entry name" value="PHENAZINE BIOSYNTHESIS PROTEIN"/>
    <property type="match status" value="1"/>
</dbReference>
<evidence type="ECO:0000313" key="2">
    <source>
        <dbReference type="EMBL" id="PIW14531.1"/>
    </source>
</evidence>
<dbReference type="GO" id="GO:0016853">
    <property type="term" value="F:isomerase activity"/>
    <property type="evidence" value="ECO:0007669"/>
    <property type="project" value="TreeGrafter"/>
</dbReference>
<evidence type="ECO:0000313" key="3">
    <source>
        <dbReference type="Proteomes" id="UP000231019"/>
    </source>
</evidence>